<feature type="domain" description="Tyr recombinase" evidence="5">
    <location>
        <begin position="98"/>
        <end position="272"/>
    </location>
</feature>
<dbReference type="InterPro" id="IPR004107">
    <property type="entry name" value="Integrase_SAM-like_N"/>
</dbReference>
<dbReference type="Gene3D" id="1.10.443.10">
    <property type="entry name" value="Intergrase catalytic core"/>
    <property type="match status" value="1"/>
</dbReference>
<reference evidence="7" key="1">
    <citation type="submission" date="2015-06" db="EMBL/GenBank/DDBJ databases">
        <authorList>
            <person name="Joergensen T."/>
        </authorList>
    </citation>
    <scope>NUCLEOTIDE SEQUENCE</scope>
    <source>
        <strain evidence="7">RGRH0090</strain>
    </source>
</reference>
<dbReference type="SUPFAM" id="SSF56349">
    <property type="entry name" value="DNA breaking-rejoining enzymes"/>
    <property type="match status" value="1"/>
</dbReference>
<dbReference type="InterPro" id="IPR050090">
    <property type="entry name" value="Tyrosine_recombinase_XerCD"/>
</dbReference>
<evidence type="ECO:0000256" key="4">
    <source>
        <dbReference type="ARBA" id="ARBA00023172"/>
    </source>
</evidence>
<dbReference type="PANTHER" id="PTHR30349:SF64">
    <property type="entry name" value="PROPHAGE INTEGRASE INTD-RELATED"/>
    <property type="match status" value="1"/>
</dbReference>
<comment type="similarity">
    <text evidence="1">Belongs to the 'phage' integrase family.</text>
</comment>
<evidence type="ECO:0008006" key="8">
    <source>
        <dbReference type="Google" id="ProtNLM"/>
    </source>
</evidence>
<dbReference type="EMBL" id="LN852781">
    <property type="protein sequence ID" value="CRY93883.1"/>
    <property type="molecule type" value="Genomic_DNA"/>
</dbReference>
<evidence type="ECO:0000256" key="3">
    <source>
        <dbReference type="ARBA" id="ARBA00023125"/>
    </source>
</evidence>
<dbReference type="Pfam" id="PF13495">
    <property type="entry name" value="Phage_int_SAM_4"/>
    <property type="match status" value="1"/>
</dbReference>
<accession>A0A0H5PWD9</accession>
<evidence type="ECO:0000313" key="7">
    <source>
        <dbReference type="EMBL" id="CRY93883.1"/>
    </source>
</evidence>
<keyword evidence="2" id="KW-0229">DNA integration</keyword>
<evidence type="ECO:0000256" key="2">
    <source>
        <dbReference type="ARBA" id="ARBA00022908"/>
    </source>
</evidence>
<dbReference type="GO" id="GO:0015074">
    <property type="term" value="P:DNA integration"/>
    <property type="evidence" value="ECO:0007669"/>
    <property type="project" value="UniProtKB-KW"/>
</dbReference>
<sequence length="283" mass="33337">MYEKYLEQLEEAGKIRNLKERSINCYKNYVSYFLKYQAKHPEELTCQDVRTFLLAKKEEGLKATTLNLYNSAIRFFYRNVLHILWDDITVPRMILEHKLPTVLTVDEIDRLLEAVDDIKYKAMFATMYSSGMRVSEVIHLHYDDISRSNMQIHVRDTKNRMDRYTILSKRCLDILTQYWFEKGRPRGILFPNKFTGNYLTVSTLEQVMRRAVSDAELPKKATPHCLRHSFATHLMEQGVERQNIQALLGHRDPKSTEVYLHVSNKSLMGIQSPFDRKEGADYE</sequence>
<keyword evidence="3" id="KW-0238">DNA-binding</keyword>
<dbReference type="PROSITE" id="PS51898">
    <property type="entry name" value="TYR_RECOMBINASE"/>
    <property type="match status" value="1"/>
</dbReference>
<evidence type="ECO:0000259" key="5">
    <source>
        <dbReference type="PROSITE" id="PS51898"/>
    </source>
</evidence>
<dbReference type="PANTHER" id="PTHR30349">
    <property type="entry name" value="PHAGE INTEGRASE-RELATED"/>
    <property type="match status" value="1"/>
</dbReference>
<dbReference type="PROSITE" id="PS51900">
    <property type="entry name" value="CB"/>
    <property type="match status" value="1"/>
</dbReference>
<dbReference type="InterPro" id="IPR044068">
    <property type="entry name" value="CB"/>
</dbReference>
<protein>
    <recommendedName>
        <fullName evidence="8">Integrase</fullName>
    </recommendedName>
</protein>
<dbReference type="GO" id="GO:0006310">
    <property type="term" value="P:DNA recombination"/>
    <property type="evidence" value="ECO:0007669"/>
    <property type="project" value="UniProtKB-KW"/>
</dbReference>
<dbReference type="GO" id="GO:0003677">
    <property type="term" value="F:DNA binding"/>
    <property type="evidence" value="ECO:0007669"/>
    <property type="project" value="UniProtKB-KW"/>
</dbReference>
<evidence type="ECO:0000256" key="1">
    <source>
        <dbReference type="ARBA" id="ARBA00008857"/>
    </source>
</evidence>
<proteinExistence type="inferred from homology"/>
<dbReference type="InterPro" id="IPR002104">
    <property type="entry name" value="Integrase_catalytic"/>
</dbReference>
<dbReference type="AlphaFoldDB" id="A0A0H5PWD9"/>
<reference evidence="7" key="2">
    <citation type="submission" date="2015-07" db="EMBL/GenBank/DDBJ databases">
        <title>Plasmids, circular viruses and viroids from rat gut.</title>
        <authorList>
            <person name="Jorgensen T.J."/>
            <person name="Hansen M.A."/>
            <person name="Xu Z."/>
            <person name="Tabak M.A."/>
            <person name="Sorensen S.J."/>
            <person name="Hansen L.H."/>
        </authorList>
    </citation>
    <scope>NUCLEOTIDE SEQUENCE</scope>
    <source>
        <strain evidence="7">RGRH0090</strain>
    </source>
</reference>
<dbReference type="InterPro" id="IPR010998">
    <property type="entry name" value="Integrase_recombinase_N"/>
</dbReference>
<evidence type="ECO:0000259" key="6">
    <source>
        <dbReference type="PROSITE" id="PS51900"/>
    </source>
</evidence>
<dbReference type="Gene3D" id="1.10.150.130">
    <property type="match status" value="1"/>
</dbReference>
<dbReference type="InterPro" id="IPR013762">
    <property type="entry name" value="Integrase-like_cat_sf"/>
</dbReference>
<feature type="domain" description="Core-binding (CB)" evidence="6">
    <location>
        <begin position="1"/>
        <end position="81"/>
    </location>
</feature>
<dbReference type="Pfam" id="PF00589">
    <property type="entry name" value="Phage_integrase"/>
    <property type="match status" value="1"/>
</dbReference>
<dbReference type="InterPro" id="IPR011010">
    <property type="entry name" value="DNA_brk_join_enz"/>
</dbReference>
<organism evidence="7">
    <name type="scientific">uncultured prokaryote</name>
    <dbReference type="NCBI Taxonomy" id="198431"/>
    <lineage>
        <taxon>unclassified sequences</taxon>
        <taxon>environmental samples</taxon>
    </lineage>
</organism>
<keyword evidence="4" id="KW-0233">DNA recombination</keyword>
<name>A0A0H5PWD9_9ZZZZ</name>